<dbReference type="GO" id="GO:0070205">
    <property type="term" value="F:2-succinyl-6-hydroxy-2,4-cyclohexadiene-1-carboxylate synthase activity"/>
    <property type="evidence" value="ECO:0007669"/>
    <property type="project" value="UniProtKB-UniRule"/>
</dbReference>
<comment type="caution">
    <text evidence="5">The sequence shown here is derived from an EMBL/GenBank/DDBJ whole genome shotgun (WGS) entry which is preliminary data.</text>
</comment>
<organism evidence="5 6">
    <name type="scientific">Bacillus pumilus</name>
    <name type="common">Bacillus mesentericus</name>
    <dbReference type="NCBI Taxonomy" id="1408"/>
    <lineage>
        <taxon>Bacteria</taxon>
        <taxon>Bacillati</taxon>
        <taxon>Bacillota</taxon>
        <taxon>Bacilli</taxon>
        <taxon>Bacillales</taxon>
        <taxon>Bacillaceae</taxon>
        <taxon>Bacillus</taxon>
    </lineage>
</organism>
<keyword evidence="1 3" id="KW-0474">Menaquinone biosynthesis</keyword>
<dbReference type="EMBL" id="VKQA01000008">
    <property type="protein sequence ID" value="MDR4252181.1"/>
    <property type="molecule type" value="Genomic_DNA"/>
</dbReference>
<proteinExistence type="inferred from homology"/>
<dbReference type="AlphaFoldDB" id="A0AAE3WRA4"/>
<evidence type="ECO:0000256" key="1">
    <source>
        <dbReference type="ARBA" id="ARBA00022428"/>
    </source>
</evidence>
<dbReference type="Proteomes" id="UP001182042">
    <property type="component" value="Unassembled WGS sequence"/>
</dbReference>
<gene>
    <name evidence="3 5" type="primary">menH</name>
    <name evidence="5" type="ORF">FO508_17845</name>
</gene>
<dbReference type="EC" id="4.2.99.20" evidence="3"/>
<evidence type="ECO:0000259" key="4">
    <source>
        <dbReference type="Pfam" id="PF00561"/>
    </source>
</evidence>
<comment type="catalytic activity">
    <reaction evidence="3">
        <text>5-enolpyruvoyl-6-hydroxy-2-succinyl-cyclohex-3-ene-1-carboxylate = (1R,6R)-6-hydroxy-2-succinyl-cyclohexa-2,4-diene-1-carboxylate + pyruvate</text>
        <dbReference type="Rhea" id="RHEA:25597"/>
        <dbReference type="ChEBI" id="CHEBI:15361"/>
        <dbReference type="ChEBI" id="CHEBI:58689"/>
        <dbReference type="ChEBI" id="CHEBI:58818"/>
        <dbReference type="EC" id="4.2.99.20"/>
    </reaction>
</comment>
<evidence type="ECO:0000256" key="3">
    <source>
        <dbReference type="HAMAP-Rule" id="MF_01660"/>
    </source>
</evidence>
<name>A0AAE3WRA4_BACPU</name>
<dbReference type="HAMAP" id="MF_01660">
    <property type="entry name" value="MenH"/>
    <property type="match status" value="1"/>
</dbReference>
<dbReference type="GO" id="GO:0009234">
    <property type="term" value="P:menaquinone biosynthetic process"/>
    <property type="evidence" value="ECO:0007669"/>
    <property type="project" value="UniProtKB-UniRule"/>
</dbReference>
<dbReference type="Gene3D" id="3.40.50.1820">
    <property type="entry name" value="alpha/beta hydrolase"/>
    <property type="match status" value="1"/>
</dbReference>
<dbReference type="Pfam" id="PF00561">
    <property type="entry name" value="Abhydrolase_1"/>
    <property type="match status" value="1"/>
</dbReference>
<dbReference type="RefSeq" id="WP_095286115.1">
    <property type="nucleotide sequence ID" value="NZ_CP187658.1"/>
</dbReference>
<dbReference type="PANTHER" id="PTHR42916:SF1">
    <property type="entry name" value="PROTEIN PHYLLO, CHLOROPLASTIC"/>
    <property type="match status" value="1"/>
</dbReference>
<comment type="function">
    <text evidence="3">Catalyzes a proton abstraction reaction that results in 2,5-elimination of pyruvate from 2-succinyl-5-enolpyruvyl-6-hydroxy-3-cyclohexene-1-carboxylate (SEPHCHC) and the formation of 2-succinyl-6-hydroxy-2,4-cyclohexadiene-1-carboxylate (SHCHC).</text>
</comment>
<accession>A0AAE3WRA4</accession>
<dbReference type="NCBIfam" id="TIGR03695">
    <property type="entry name" value="menH_SHCHC"/>
    <property type="match status" value="1"/>
</dbReference>
<reference evidence="5" key="1">
    <citation type="submission" date="2019-07" db="EMBL/GenBank/DDBJ databases">
        <title>Phylogenomic Reclassification of ATCC Bacillus Strains and Various Taxa within the Genus Bacillus.</title>
        <authorList>
            <person name="Riojas M.A."/>
            <person name="Frank A.M."/>
            <person name="Fenn S.L."/>
            <person name="King S."/>
            <person name="Brower S."/>
            <person name="Hazbon M.H."/>
        </authorList>
    </citation>
    <scope>NUCLEOTIDE SEQUENCE</scope>
    <source>
        <strain evidence="5">ATCC 27142</strain>
    </source>
</reference>
<comment type="subunit">
    <text evidence="3">Monomer.</text>
</comment>
<evidence type="ECO:0000256" key="2">
    <source>
        <dbReference type="ARBA" id="ARBA00023239"/>
    </source>
</evidence>
<dbReference type="PRINTS" id="PR00111">
    <property type="entry name" value="ABHYDROLASE"/>
</dbReference>
<dbReference type="SUPFAM" id="SSF53474">
    <property type="entry name" value="alpha/beta-Hydrolases"/>
    <property type="match status" value="1"/>
</dbReference>
<protein>
    <recommendedName>
        <fullName evidence="3">Putative 2-succinyl-6-hydroxy-2,4-cyclohexadiene-1-carboxylate synthase</fullName>
        <shortName evidence="3">SHCHC synthase</shortName>
        <ecNumber evidence="3">4.2.99.20</ecNumber>
    </recommendedName>
</protein>
<dbReference type="PANTHER" id="PTHR42916">
    <property type="entry name" value="2-SUCCINYL-5-ENOLPYRUVYL-6-HYDROXY-3-CYCLOHEXENE-1-CARBOXYLATE SYNTHASE"/>
    <property type="match status" value="1"/>
</dbReference>
<dbReference type="InterPro" id="IPR022485">
    <property type="entry name" value="SHCHC_synthase_MenH"/>
</dbReference>
<dbReference type="InterPro" id="IPR029058">
    <property type="entry name" value="AB_hydrolase_fold"/>
</dbReference>
<keyword evidence="2 3" id="KW-0456">Lyase</keyword>
<sequence length="283" mass="31654">MSSFIIRMRDGVAYEVVDQNPLAENATLCLHGFTGSAASWTFLNGYMENTRLIQVSLLGHGRTDSPESMRRYAMSHQLADLAEILNQLKLHKVNILGYSMGGRIALSFASRYPDRVNKLILESTSPGLRTFKERMARLKHDHQLAQKLRHEGLVKFVDFWGSIPLFASQKTLSAETQAQLREGRLKANPLGLARSLEGLGTGSQPSVWKALKHMNLPVLLICGALDEKFCNIAKRMQQELEGSQFILAEQAGHTVHVEQPHFFGKIVSEFITQDFRGGTIDGY</sequence>
<comment type="similarity">
    <text evidence="3">Belongs to the AB hydrolase superfamily. MenH family.</text>
</comment>
<dbReference type="InterPro" id="IPR000073">
    <property type="entry name" value="AB_hydrolase_1"/>
</dbReference>
<evidence type="ECO:0000313" key="6">
    <source>
        <dbReference type="Proteomes" id="UP001182042"/>
    </source>
</evidence>
<comment type="pathway">
    <text evidence="3">Quinol/quinone metabolism; 1,4-dihydroxy-2-naphthoate biosynthesis; 1,4-dihydroxy-2-naphthoate from chorismate: step 3/7.</text>
</comment>
<feature type="domain" description="AB hydrolase-1" evidence="4">
    <location>
        <begin position="28"/>
        <end position="259"/>
    </location>
</feature>
<comment type="pathway">
    <text evidence="3">Quinol/quinone metabolism; menaquinone biosynthesis.</text>
</comment>
<evidence type="ECO:0000313" key="5">
    <source>
        <dbReference type="EMBL" id="MDR4252181.1"/>
    </source>
</evidence>